<dbReference type="PANTHER" id="PTHR13848">
    <property type="entry name" value="PROTEIN YIPPEE-LIKE CG15309-RELATED"/>
    <property type="match status" value="1"/>
</dbReference>
<dbReference type="InterPro" id="IPR039058">
    <property type="entry name" value="Yippee_fam"/>
</dbReference>
<proteinExistence type="inferred from homology"/>
<sequence length="334" mass="36183">MLSQLMTAVRGLNTAPAPPPRSTPNFPRYLLPALRIPFRRHHVSEPGNAPSSTLSPSSPSSEPPSLCTSPTSPSSPQAPPHRLSSTPCPITLRCAGCSADIAYQAQILSKAFFGRHGRAYLVSPLPAPGHPPPPSWWPASTHAPIVPAPGPSDLKADQQPVPNLLNTRICAPESRMLATGRHTVADIECLVCGAYIGWKYLAANNPSQQYKVGKFILEAGRVVKHQTWEDEAVARESGLMEGRKTRVSYVEARRRSSAVIRGYDNDHAHDVELDNGRYAPPMGSDEDASDGDDDVVVFDSEDDEECEEIFAGVWDPTVVAKRRRSRAGSARDGV</sequence>
<keyword evidence="7" id="KW-1185">Reference proteome</keyword>
<comment type="similarity">
    <text evidence="1">Belongs to the yippee family.</text>
</comment>
<evidence type="ECO:0000256" key="2">
    <source>
        <dbReference type="ARBA" id="ARBA00022723"/>
    </source>
</evidence>
<dbReference type="Proteomes" id="UP001600064">
    <property type="component" value="Unassembled WGS sequence"/>
</dbReference>
<dbReference type="InterPro" id="IPR034751">
    <property type="entry name" value="Yippee"/>
</dbReference>
<gene>
    <name evidence="6" type="ORF">VTJ83DRAFT_4087</name>
</gene>
<evidence type="ECO:0000259" key="5">
    <source>
        <dbReference type="PROSITE" id="PS51792"/>
    </source>
</evidence>
<comment type="caution">
    <text evidence="6">The sequence shown here is derived from an EMBL/GenBank/DDBJ whole genome shotgun (WGS) entry which is preliminary data.</text>
</comment>
<reference evidence="6 7" key="1">
    <citation type="journal article" date="2024" name="Commun. Biol.">
        <title>Comparative genomic analysis of thermophilic fungi reveals convergent evolutionary adaptations and gene losses.</title>
        <authorList>
            <person name="Steindorff A.S."/>
            <person name="Aguilar-Pontes M.V."/>
            <person name="Robinson A.J."/>
            <person name="Andreopoulos B."/>
            <person name="LaButti K."/>
            <person name="Kuo A."/>
            <person name="Mondo S."/>
            <person name="Riley R."/>
            <person name="Otillar R."/>
            <person name="Haridas S."/>
            <person name="Lipzen A."/>
            <person name="Grimwood J."/>
            <person name="Schmutz J."/>
            <person name="Clum A."/>
            <person name="Reid I.D."/>
            <person name="Moisan M.C."/>
            <person name="Butler G."/>
            <person name="Nguyen T.T.M."/>
            <person name="Dewar K."/>
            <person name="Conant G."/>
            <person name="Drula E."/>
            <person name="Henrissat B."/>
            <person name="Hansel C."/>
            <person name="Singer S."/>
            <person name="Hutchinson M.I."/>
            <person name="de Vries R.P."/>
            <person name="Natvig D.O."/>
            <person name="Powell A.J."/>
            <person name="Tsang A."/>
            <person name="Grigoriev I.V."/>
        </authorList>
    </citation>
    <scope>NUCLEOTIDE SEQUENCE [LARGE SCALE GENOMIC DNA]</scope>
    <source>
        <strain evidence="6 7">ATCC 22073</strain>
    </source>
</reference>
<evidence type="ECO:0000313" key="6">
    <source>
        <dbReference type="EMBL" id="KAL2269241.1"/>
    </source>
</evidence>
<dbReference type="GeneID" id="98125181"/>
<keyword evidence="3" id="KW-0862">Zinc</keyword>
<feature type="compositionally biased region" description="Low complexity" evidence="4">
    <location>
        <begin position="50"/>
        <end position="75"/>
    </location>
</feature>
<dbReference type="RefSeq" id="XP_070867965.1">
    <property type="nucleotide sequence ID" value="XM_071010537.1"/>
</dbReference>
<evidence type="ECO:0000313" key="7">
    <source>
        <dbReference type="Proteomes" id="UP001600064"/>
    </source>
</evidence>
<feature type="compositionally biased region" description="Acidic residues" evidence="4">
    <location>
        <begin position="284"/>
        <end position="296"/>
    </location>
</feature>
<keyword evidence="2" id="KW-0479">Metal-binding</keyword>
<feature type="region of interest" description="Disordered" evidence="4">
    <location>
        <begin position="42"/>
        <end position="84"/>
    </location>
</feature>
<dbReference type="InterPro" id="IPR004910">
    <property type="entry name" value="Yippee/Mis18/Cereblon"/>
</dbReference>
<dbReference type="EMBL" id="JAZGUE010000003">
    <property type="protein sequence ID" value="KAL2269241.1"/>
    <property type="molecule type" value="Genomic_DNA"/>
</dbReference>
<dbReference type="PROSITE" id="PS51792">
    <property type="entry name" value="YIPPEE"/>
    <property type="match status" value="1"/>
</dbReference>
<feature type="region of interest" description="Disordered" evidence="4">
    <location>
        <begin position="1"/>
        <end position="26"/>
    </location>
</feature>
<name>A0ABR4DHC2_9PEZI</name>
<organism evidence="6 7">
    <name type="scientific">Remersonia thermophila</name>
    <dbReference type="NCBI Taxonomy" id="72144"/>
    <lineage>
        <taxon>Eukaryota</taxon>
        <taxon>Fungi</taxon>
        <taxon>Dikarya</taxon>
        <taxon>Ascomycota</taxon>
        <taxon>Pezizomycotina</taxon>
        <taxon>Sordariomycetes</taxon>
        <taxon>Sordariomycetidae</taxon>
        <taxon>Sordariales</taxon>
        <taxon>Sordariales incertae sedis</taxon>
        <taxon>Remersonia</taxon>
    </lineage>
</organism>
<accession>A0ABR4DHC2</accession>
<protein>
    <recommendedName>
        <fullName evidence="5">Yippee domain-containing protein</fullName>
    </recommendedName>
</protein>
<evidence type="ECO:0000256" key="3">
    <source>
        <dbReference type="ARBA" id="ARBA00022833"/>
    </source>
</evidence>
<evidence type="ECO:0000256" key="1">
    <source>
        <dbReference type="ARBA" id="ARBA00005613"/>
    </source>
</evidence>
<dbReference type="Pfam" id="PF03226">
    <property type="entry name" value="Yippee-Mis18"/>
    <property type="match status" value="1"/>
</dbReference>
<evidence type="ECO:0000256" key="4">
    <source>
        <dbReference type="SAM" id="MobiDB-lite"/>
    </source>
</evidence>
<feature type="region of interest" description="Disordered" evidence="4">
    <location>
        <begin position="270"/>
        <end position="296"/>
    </location>
</feature>
<feature type="domain" description="Yippee" evidence="5">
    <location>
        <begin position="90"/>
        <end position="226"/>
    </location>
</feature>